<name>A0A6A6ZCJ2_9PLEO</name>
<dbReference type="EMBL" id="MU006251">
    <property type="protein sequence ID" value="KAF2818578.1"/>
    <property type="molecule type" value="Genomic_DNA"/>
</dbReference>
<dbReference type="Pfam" id="PF06985">
    <property type="entry name" value="HET"/>
    <property type="match status" value="1"/>
</dbReference>
<dbReference type="PANTHER" id="PTHR46082:SF11">
    <property type="entry name" value="AAA+ ATPASE DOMAIN-CONTAINING PROTEIN-RELATED"/>
    <property type="match status" value="1"/>
</dbReference>
<evidence type="ECO:0000313" key="3">
    <source>
        <dbReference type="Proteomes" id="UP000799424"/>
    </source>
</evidence>
<evidence type="ECO:0000313" key="2">
    <source>
        <dbReference type="EMBL" id="KAF2818578.1"/>
    </source>
</evidence>
<keyword evidence="3" id="KW-1185">Reference proteome</keyword>
<dbReference type="Pfam" id="PF13374">
    <property type="entry name" value="TPR_10"/>
    <property type="match status" value="8"/>
</dbReference>
<reference evidence="2" key="1">
    <citation type="journal article" date="2020" name="Stud. Mycol.">
        <title>101 Dothideomycetes genomes: a test case for predicting lifestyles and emergence of pathogens.</title>
        <authorList>
            <person name="Haridas S."/>
            <person name="Albert R."/>
            <person name="Binder M."/>
            <person name="Bloem J."/>
            <person name="Labutti K."/>
            <person name="Salamov A."/>
            <person name="Andreopoulos B."/>
            <person name="Baker S."/>
            <person name="Barry K."/>
            <person name="Bills G."/>
            <person name="Bluhm B."/>
            <person name="Cannon C."/>
            <person name="Castanera R."/>
            <person name="Culley D."/>
            <person name="Daum C."/>
            <person name="Ezra D."/>
            <person name="Gonzalez J."/>
            <person name="Henrissat B."/>
            <person name="Kuo A."/>
            <person name="Liang C."/>
            <person name="Lipzen A."/>
            <person name="Lutzoni F."/>
            <person name="Magnuson J."/>
            <person name="Mondo S."/>
            <person name="Nolan M."/>
            <person name="Ohm R."/>
            <person name="Pangilinan J."/>
            <person name="Park H.-J."/>
            <person name="Ramirez L."/>
            <person name="Alfaro M."/>
            <person name="Sun H."/>
            <person name="Tritt A."/>
            <person name="Yoshinaga Y."/>
            <person name="Zwiers L.-H."/>
            <person name="Turgeon B."/>
            <person name="Goodwin S."/>
            <person name="Spatafora J."/>
            <person name="Crous P."/>
            <person name="Grigoriev I."/>
        </authorList>
    </citation>
    <scope>NUCLEOTIDE SEQUENCE</scope>
    <source>
        <strain evidence="2">CBS 113818</strain>
    </source>
</reference>
<proteinExistence type="predicted"/>
<dbReference type="Pfam" id="PF13424">
    <property type="entry name" value="TPR_12"/>
    <property type="match status" value="2"/>
</dbReference>
<gene>
    <name evidence="2" type="ORF">CC86DRAFT_364227</name>
</gene>
<dbReference type="AlphaFoldDB" id="A0A6A6ZCJ2"/>
<accession>A0A6A6ZCJ2</accession>
<dbReference type="Proteomes" id="UP000799424">
    <property type="component" value="Unassembled WGS sequence"/>
</dbReference>
<evidence type="ECO:0000259" key="1">
    <source>
        <dbReference type="Pfam" id="PF06985"/>
    </source>
</evidence>
<protein>
    <submittedName>
        <fullName evidence="2">TPR-like protein</fullName>
    </submittedName>
</protein>
<sequence length="1025" mass="117817">MFYSYSPLLPNADEIRLFHLRLTEDDTTLIQGDLLNYSLLESVIEPIHYNALSYVWGDPVNTQPIYVSGCQFDVTENLHAALCSLRRRSIEWIWIDAICINQQNQQERGHQVRYMAKIYGKAYRVIVWLGKAADNSERVFEEMRARKRWIDASDNESLRQAVVALLERQWFRRIWILQEVAAARRILVVCGLTEIEGYSFCVGLKSLEVFYKAYPDLLSRIRSVNYLIRQANFRPTHGSHWSDMSFLTIRPLGELLDMFHTHEATERQDKVYALLGMSSDAFDTAELLPDYKLPWKEVFHRLIKFLLGEHISAETWDNKELATIKSRGAIIGRVFSVTPASGWGDTNKVEVLSRTAPGLVQSWSWSLHTSAIAIKQGDLIYLQNGAPNPSIIRLCNEHFAIVMITATPPANVLLKQQRKDSGKDRLTAWVTFLTQIKPSVHRLPLVWNWEKERPLVRDNNRSNLKRQDYAEDKIGTEPNTHLGKDNEILQMADVLQYLEELEEAEQRSDLAPTFLNQGRWRDAEEREVQMLEARMRVLGDEHPSTLASMNKLALTYSSQGWWKKAEEVEVQVVETTKRVLGNEHPNTLTSMGNLASTYSSQGRWREAEELEVQVMETTKRVLGDEHLDTLTSMGNLALTYSSQGRWREAEELEVQVMVTTKTVLGNEHPNALTSMNNLASTYRKQGRWKEAEELNVQVMETRKRVLGDEHPETLSSMANLASTFWNQGRSREAEKLEVQVMETRKRVLGNEHPDTLISMNNLASTYNSQGRWKEAEELNVQVMETRKRVLGDEHPDTLSSMANLATTYWNQGRSREAEKLGVHVMETRKRVLGDEHPDTLTSIANLASIFSNQGRWREAEEREVQVMETRKRVLGNEHPDTLTSMANLASTFSNQGRWRKAEEREVQVMKKRKRVLGDEHPDTLTSMNNLASTYSSQGRWKEAEELEVQVMETIKRVLGNEHPNTLTSINNLALTYRKQGRWKEAEELNVQVMEIRKRVLGDEHPDTLSNTASTVVNKQSGFRIA</sequence>
<dbReference type="InterPro" id="IPR011990">
    <property type="entry name" value="TPR-like_helical_dom_sf"/>
</dbReference>
<dbReference type="PRINTS" id="PR00381">
    <property type="entry name" value="KINESINLIGHT"/>
</dbReference>
<dbReference type="OrthoDB" id="5986190at2759"/>
<dbReference type="InterPro" id="IPR010730">
    <property type="entry name" value="HET"/>
</dbReference>
<dbReference type="Gene3D" id="1.25.40.10">
    <property type="entry name" value="Tetratricopeptide repeat domain"/>
    <property type="match status" value="3"/>
</dbReference>
<dbReference type="SUPFAM" id="SSF48452">
    <property type="entry name" value="TPR-like"/>
    <property type="match status" value="3"/>
</dbReference>
<dbReference type="PANTHER" id="PTHR46082">
    <property type="entry name" value="ATP/GTP-BINDING PROTEIN-RELATED"/>
    <property type="match status" value="1"/>
</dbReference>
<dbReference type="InterPro" id="IPR053137">
    <property type="entry name" value="NLR-like"/>
</dbReference>
<organism evidence="2 3">
    <name type="scientific">Ophiobolus disseminans</name>
    <dbReference type="NCBI Taxonomy" id="1469910"/>
    <lineage>
        <taxon>Eukaryota</taxon>
        <taxon>Fungi</taxon>
        <taxon>Dikarya</taxon>
        <taxon>Ascomycota</taxon>
        <taxon>Pezizomycotina</taxon>
        <taxon>Dothideomycetes</taxon>
        <taxon>Pleosporomycetidae</taxon>
        <taxon>Pleosporales</taxon>
        <taxon>Pleosporineae</taxon>
        <taxon>Phaeosphaeriaceae</taxon>
        <taxon>Ophiobolus</taxon>
    </lineage>
</organism>
<feature type="domain" description="Heterokaryon incompatibility" evidence="1">
    <location>
        <begin position="49"/>
        <end position="179"/>
    </location>
</feature>